<dbReference type="Proteomes" id="UP000233551">
    <property type="component" value="Unassembled WGS sequence"/>
</dbReference>
<evidence type="ECO:0000313" key="2">
    <source>
        <dbReference type="EMBL" id="OWM75366.1"/>
    </source>
</evidence>
<comment type="caution">
    <text evidence="2">The sequence shown here is derived from an EMBL/GenBank/DDBJ whole genome shotgun (WGS) entry which is preliminary data.</text>
</comment>
<reference evidence="4" key="1">
    <citation type="journal article" date="2017" name="Plant J.">
        <title>The pomegranate (Punica granatum L.) genome and the genomics of punicalagin biosynthesis.</title>
        <authorList>
            <person name="Qin G."/>
            <person name="Xu C."/>
            <person name="Ming R."/>
            <person name="Tang H."/>
            <person name="Guyot R."/>
            <person name="Kramer E.M."/>
            <person name="Hu Y."/>
            <person name="Yi X."/>
            <person name="Qi Y."/>
            <person name="Xu X."/>
            <person name="Gao Z."/>
            <person name="Pan H."/>
            <person name="Jian J."/>
            <person name="Tian Y."/>
            <person name="Yue Z."/>
            <person name="Xu Y."/>
        </authorList>
    </citation>
    <scope>NUCLEOTIDE SEQUENCE [LARGE SCALE GENOMIC DNA]</scope>
    <source>
        <strain evidence="4">cv. Dabenzi</strain>
    </source>
</reference>
<feature type="compositionally biased region" description="Low complexity" evidence="1">
    <location>
        <begin position="1"/>
        <end position="19"/>
    </location>
</feature>
<evidence type="ECO:0000313" key="4">
    <source>
        <dbReference type="Proteomes" id="UP000197138"/>
    </source>
</evidence>
<feature type="compositionally biased region" description="Basic residues" evidence="1">
    <location>
        <begin position="45"/>
        <end position="55"/>
    </location>
</feature>
<sequence>MEAIEQTTQQMQSSSSESSNASGQVRPSLRQRLTNNNQATTSPWGHKHPSTSRARLSRRCLLLEPQETVEDDDCTRRSPRAISTLKTEAFPFKVRLSHRDTSDIIHPRWAFPGDVYWSIPG</sequence>
<feature type="region of interest" description="Disordered" evidence="1">
    <location>
        <begin position="1"/>
        <end position="55"/>
    </location>
</feature>
<dbReference type="AlphaFoldDB" id="A0A218WRX0"/>
<gene>
    <name evidence="2" type="ORF">CDL15_Pgr021082</name>
    <name evidence="3" type="ORF">CRG98_014969</name>
</gene>
<protein>
    <submittedName>
        <fullName evidence="2">Uncharacterized protein</fullName>
    </submittedName>
</protein>
<feature type="compositionally biased region" description="Polar residues" evidence="1">
    <location>
        <begin position="20"/>
        <end position="43"/>
    </location>
</feature>
<evidence type="ECO:0000313" key="3">
    <source>
        <dbReference type="EMBL" id="PKI64631.1"/>
    </source>
</evidence>
<reference evidence="2" key="2">
    <citation type="submission" date="2017-06" db="EMBL/GenBank/DDBJ databases">
        <title>The pomegranate genome and the genomics of punicalagin biosynthesis.</title>
        <authorList>
            <person name="Xu C."/>
        </authorList>
    </citation>
    <scope>NUCLEOTIDE SEQUENCE [LARGE SCALE GENOMIC DNA]</scope>
    <source>
        <tissue evidence="2">Fresh leaf</tissue>
    </source>
</reference>
<evidence type="ECO:0000256" key="1">
    <source>
        <dbReference type="SAM" id="MobiDB-lite"/>
    </source>
</evidence>
<reference evidence="3 5" key="3">
    <citation type="submission" date="2017-11" db="EMBL/GenBank/DDBJ databases">
        <title>De-novo sequencing of pomegranate (Punica granatum L.) genome.</title>
        <authorList>
            <person name="Akparov Z."/>
            <person name="Amiraslanov A."/>
            <person name="Hajiyeva S."/>
            <person name="Abbasov M."/>
            <person name="Kaur K."/>
            <person name="Hamwieh A."/>
            <person name="Solovyev V."/>
            <person name="Salamov A."/>
            <person name="Braich B."/>
            <person name="Kosarev P."/>
            <person name="Mahmoud A."/>
            <person name="Hajiyev E."/>
            <person name="Babayeva S."/>
            <person name="Izzatullayeva V."/>
            <person name="Mammadov A."/>
            <person name="Mammadov A."/>
            <person name="Sharifova S."/>
            <person name="Ojaghi J."/>
            <person name="Eynullazada K."/>
            <person name="Bayramov B."/>
            <person name="Abdulazimova A."/>
            <person name="Shahmuradov I."/>
        </authorList>
    </citation>
    <scope>NUCLEOTIDE SEQUENCE [LARGE SCALE GENOMIC DNA]</scope>
    <source>
        <strain evidence="3">AG2017</strain>
        <strain evidence="5">cv. AG2017</strain>
        <tissue evidence="3">Leaf</tissue>
    </source>
</reference>
<proteinExistence type="predicted"/>
<accession>A0A218WRX0</accession>
<keyword evidence="5" id="KW-1185">Reference proteome</keyword>
<dbReference type="EMBL" id="MTKT01003257">
    <property type="protein sequence ID" value="OWM75366.1"/>
    <property type="molecule type" value="Genomic_DNA"/>
</dbReference>
<dbReference type="Proteomes" id="UP000197138">
    <property type="component" value="Unassembled WGS sequence"/>
</dbReference>
<organism evidence="2 4">
    <name type="scientific">Punica granatum</name>
    <name type="common">Pomegranate</name>
    <dbReference type="NCBI Taxonomy" id="22663"/>
    <lineage>
        <taxon>Eukaryota</taxon>
        <taxon>Viridiplantae</taxon>
        <taxon>Streptophyta</taxon>
        <taxon>Embryophyta</taxon>
        <taxon>Tracheophyta</taxon>
        <taxon>Spermatophyta</taxon>
        <taxon>Magnoliopsida</taxon>
        <taxon>eudicotyledons</taxon>
        <taxon>Gunneridae</taxon>
        <taxon>Pentapetalae</taxon>
        <taxon>rosids</taxon>
        <taxon>malvids</taxon>
        <taxon>Myrtales</taxon>
        <taxon>Lythraceae</taxon>
        <taxon>Punica</taxon>
    </lineage>
</organism>
<evidence type="ECO:0000313" key="5">
    <source>
        <dbReference type="Proteomes" id="UP000233551"/>
    </source>
</evidence>
<dbReference type="EMBL" id="PGOL01000802">
    <property type="protein sequence ID" value="PKI64631.1"/>
    <property type="molecule type" value="Genomic_DNA"/>
</dbReference>
<name>A0A218WRX0_PUNGR</name>